<proteinExistence type="predicted"/>
<organism evidence="2">
    <name type="scientific">Chelativorans sp. (strain BNC1)</name>
    <dbReference type="NCBI Taxonomy" id="266779"/>
    <lineage>
        <taxon>Bacteria</taxon>
        <taxon>Pseudomonadati</taxon>
        <taxon>Pseudomonadota</taxon>
        <taxon>Alphaproteobacteria</taxon>
        <taxon>Hyphomicrobiales</taxon>
        <taxon>Phyllobacteriaceae</taxon>
        <taxon>Chelativorans</taxon>
    </lineage>
</organism>
<sequence>MTSEKEDRIRRRAYELWEQEGRPQGREWDHWVQAAREVEAEEGGHASPDDADIPPMPEDFPQAEEAGSEPSRRNNGNRKNNGGTNKRAKKAT</sequence>
<dbReference type="InterPro" id="IPR021327">
    <property type="entry name" value="DUF2934"/>
</dbReference>
<accession>Q11EX6</accession>
<reference evidence="2" key="1">
    <citation type="submission" date="2006-06" db="EMBL/GenBank/DDBJ databases">
        <title>Complete sequence of chromosome of Chelativorans sp. BNC1.</title>
        <authorList>
            <consortium name="US DOE Joint Genome Institute"/>
            <person name="Copeland A."/>
            <person name="Lucas S."/>
            <person name="Lapidus A."/>
            <person name="Barry K."/>
            <person name="Detter J.C."/>
            <person name="Glavina del Rio T."/>
            <person name="Hammon N."/>
            <person name="Israni S."/>
            <person name="Dalin E."/>
            <person name="Tice H."/>
            <person name="Pitluck S."/>
            <person name="Chertkov O."/>
            <person name="Brettin T."/>
            <person name="Bruce D."/>
            <person name="Han C."/>
            <person name="Tapia R."/>
            <person name="Gilna P."/>
            <person name="Schmutz J."/>
            <person name="Larimer F."/>
            <person name="Land M."/>
            <person name="Hauser L."/>
            <person name="Kyrpides N."/>
            <person name="Mikhailova N."/>
            <person name="Richardson P."/>
        </authorList>
    </citation>
    <scope>NUCLEOTIDE SEQUENCE</scope>
    <source>
        <strain evidence="2">BNC1</strain>
    </source>
</reference>
<dbReference type="HOGENOM" id="CLU_154593_3_0_5"/>
<name>Q11EX6_CHESB</name>
<protein>
    <recommendedName>
        <fullName evidence="3">DUF2934 domain-containing protein</fullName>
    </recommendedName>
</protein>
<feature type="region of interest" description="Disordered" evidence="1">
    <location>
        <begin position="1"/>
        <end position="92"/>
    </location>
</feature>
<dbReference type="AlphaFoldDB" id="Q11EX6"/>
<feature type="compositionally biased region" description="Low complexity" evidence="1">
    <location>
        <begin position="73"/>
        <end position="85"/>
    </location>
</feature>
<feature type="compositionally biased region" description="Basic and acidic residues" evidence="1">
    <location>
        <begin position="1"/>
        <end position="48"/>
    </location>
</feature>
<dbReference type="EMBL" id="CP000390">
    <property type="protein sequence ID" value="ABG64049.1"/>
    <property type="molecule type" value="Genomic_DNA"/>
</dbReference>
<evidence type="ECO:0000256" key="1">
    <source>
        <dbReference type="SAM" id="MobiDB-lite"/>
    </source>
</evidence>
<dbReference type="Pfam" id="PF11154">
    <property type="entry name" value="DUF2934"/>
    <property type="match status" value="1"/>
</dbReference>
<dbReference type="OrthoDB" id="9811127at2"/>
<evidence type="ECO:0008006" key="3">
    <source>
        <dbReference type="Google" id="ProtNLM"/>
    </source>
</evidence>
<evidence type="ECO:0000313" key="2">
    <source>
        <dbReference type="EMBL" id="ABG64049.1"/>
    </source>
</evidence>
<dbReference type="KEGG" id="mes:Meso_2672"/>
<gene>
    <name evidence="2" type="ordered locus">Meso_2672</name>
</gene>